<name>I7G607_MACFA</name>
<dbReference type="AlphaFoldDB" id="I7G607"/>
<reference evidence="1" key="1">
    <citation type="journal article" date="2007" name="PLoS Biol.">
        <title>Rate of evolution in brain-expressed genes in humans and other primates.</title>
        <authorList>
            <person name="Wang H.-Y."/>
            <person name="Chien H.-C."/>
            <person name="Osada N."/>
            <person name="Hashimoto K."/>
            <person name="Sugano S."/>
            <person name="Gojobori T."/>
            <person name="Chou C.-K."/>
            <person name="Tsai S.-F."/>
            <person name="Wu C.-I."/>
            <person name="Shen C.-K.J."/>
        </authorList>
    </citation>
    <scope>NUCLEOTIDE SEQUENCE</scope>
</reference>
<dbReference type="EMBL" id="AB172644">
    <property type="protein sequence ID" value="BAE89706.1"/>
    <property type="molecule type" value="mRNA"/>
</dbReference>
<protein>
    <submittedName>
        <fullName evidence="1">Macaca fascicularis brain cDNA clone: QflA-19060, similar to human rabphilin 3A homolog (mouse) (RPH3A), mRNA, RefSeq: NM_014954.2</fullName>
    </submittedName>
</protein>
<proteinExistence type="evidence at transcript level"/>
<sequence>MAIYLQGNLSSIRKTSPAFPMSSSEFTEKRMTVLCYIECLLEGNHWTWAEDQSRKTSLLPECQLQLLSLAHDLQDPASYRPMLWVQRARTHMSSSVVSRSFSMTSNTVTWQRSHWTSRSGTMTSASPMITSEAASWGSLLRESA</sequence>
<organism evidence="1">
    <name type="scientific">Macaca fascicularis</name>
    <name type="common">Crab-eating macaque</name>
    <name type="synonym">Cynomolgus monkey</name>
    <dbReference type="NCBI Taxonomy" id="9541"/>
    <lineage>
        <taxon>Eukaryota</taxon>
        <taxon>Metazoa</taxon>
        <taxon>Chordata</taxon>
        <taxon>Craniata</taxon>
        <taxon>Vertebrata</taxon>
        <taxon>Euteleostomi</taxon>
        <taxon>Mammalia</taxon>
        <taxon>Eutheria</taxon>
        <taxon>Euarchontoglires</taxon>
        <taxon>Primates</taxon>
        <taxon>Haplorrhini</taxon>
        <taxon>Catarrhini</taxon>
        <taxon>Cercopithecidae</taxon>
        <taxon>Cercopithecinae</taxon>
        <taxon>Macaca</taxon>
    </lineage>
</organism>
<evidence type="ECO:0000313" key="1">
    <source>
        <dbReference type="EMBL" id="BAE89706.1"/>
    </source>
</evidence>
<accession>I7G607</accession>